<name>A0ABD0KFC9_9CAEN</name>
<evidence type="ECO:0000313" key="2">
    <source>
        <dbReference type="Proteomes" id="UP001519460"/>
    </source>
</evidence>
<protein>
    <submittedName>
        <fullName evidence="1">Uncharacterized protein</fullName>
    </submittedName>
</protein>
<accession>A0ABD0KFC9</accession>
<gene>
    <name evidence="1" type="ORF">BaRGS_00023139</name>
</gene>
<evidence type="ECO:0000313" key="1">
    <source>
        <dbReference type="EMBL" id="KAK7485690.1"/>
    </source>
</evidence>
<organism evidence="1 2">
    <name type="scientific">Batillaria attramentaria</name>
    <dbReference type="NCBI Taxonomy" id="370345"/>
    <lineage>
        <taxon>Eukaryota</taxon>
        <taxon>Metazoa</taxon>
        <taxon>Spiralia</taxon>
        <taxon>Lophotrochozoa</taxon>
        <taxon>Mollusca</taxon>
        <taxon>Gastropoda</taxon>
        <taxon>Caenogastropoda</taxon>
        <taxon>Sorbeoconcha</taxon>
        <taxon>Cerithioidea</taxon>
        <taxon>Batillariidae</taxon>
        <taxon>Batillaria</taxon>
    </lineage>
</organism>
<dbReference type="AlphaFoldDB" id="A0ABD0KFC9"/>
<proteinExistence type="predicted"/>
<comment type="caution">
    <text evidence="1">The sequence shown here is derived from an EMBL/GenBank/DDBJ whole genome shotgun (WGS) entry which is preliminary data.</text>
</comment>
<dbReference type="Proteomes" id="UP001519460">
    <property type="component" value="Unassembled WGS sequence"/>
</dbReference>
<dbReference type="EMBL" id="JACVVK020000191">
    <property type="protein sequence ID" value="KAK7485690.1"/>
    <property type="molecule type" value="Genomic_DNA"/>
</dbReference>
<keyword evidence="2" id="KW-1185">Reference proteome</keyword>
<reference evidence="1 2" key="1">
    <citation type="journal article" date="2023" name="Sci. Data">
        <title>Genome assembly of the Korean intertidal mud-creeper Batillaria attramentaria.</title>
        <authorList>
            <person name="Patra A.K."/>
            <person name="Ho P.T."/>
            <person name="Jun S."/>
            <person name="Lee S.J."/>
            <person name="Kim Y."/>
            <person name="Won Y.J."/>
        </authorList>
    </citation>
    <scope>NUCLEOTIDE SEQUENCE [LARGE SCALE GENOMIC DNA]</scope>
    <source>
        <strain evidence="1">Wonlab-2016</strain>
    </source>
</reference>
<sequence>MAVGKCVTATIRPPDLLPDLTHDTGHTTRKLESSTIRFCDECDAVVQHLSRLSTCAEDQLGQSMVCTMSPQ</sequence>